<dbReference type="GO" id="GO:1904680">
    <property type="term" value="F:peptide transmembrane transporter activity"/>
    <property type="evidence" value="ECO:0007669"/>
    <property type="project" value="TreeGrafter"/>
</dbReference>
<keyword evidence="3" id="KW-0732">Signal</keyword>
<dbReference type="Gene3D" id="3.40.190.10">
    <property type="entry name" value="Periplasmic binding protein-like II"/>
    <property type="match status" value="1"/>
</dbReference>
<evidence type="ECO:0000256" key="3">
    <source>
        <dbReference type="ARBA" id="ARBA00022729"/>
    </source>
</evidence>
<evidence type="ECO:0000259" key="4">
    <source>
        <dbReference type="Pfam" id="PF00496"/>
    </source>
</evidence>
<dbReference type="Gene3D" id="3.90.76.10">
    <property type="entry name" value="Dipeptide-binding Protein, Domain 1"/>
    <property type="match status" value="1"/>
</dbReference>
<dbReference type="SUPFAM" id="SSF53850">
    <property type="entry name" value="Periplasmic binding protein-like II"/>
    <property type="match status" value="1"/>
</dbReference>
<dbReference type="PIRSF" id="PIRSF002741">
    <property type="entry name" value="MppA"/>
    <property type="match status" value="1"/>
</dbReference>
<dbReference type="PANTHER" id="PTHR30290">
    <property type="entry name" value="PERIPLASMIC BINDING COMPONENT OF ABC TRANSPORTER"/>
    <property type="match status" value="1"/>
</dbReference>
<evidence type="ECO:0000313" key="6">
    <source>
        <dbReference type="Proteomes" id="UP000589036"/>
    </source>
</evidence>
<dbReference type="EMBL" id="JACCCC010000001">
    <property type="protein sequence ID" value="NYE47847.1"/>
    <property type="molecule type" value="Genomic_DNA"/>
</dbReference>
<dbReference type="PANTHER" id="PTHR30290:SF9">
    <property type="entry name" value="OLIGOPEPTIDE-BINDING PROTEIN APPA"/>
    <property type="match status" value="1"/>
</dbReference>
<sequence length="503" mass="53636">MKKIGAATAALTLGLTAACGGGSSDVRTGDGLLKFGAVLAHSTLDPDLLPVAQMSPYLTPLYDTLTLLSPDESVEPLLATEWESGEDGDGPYLDMTLRDGLSFPDGTPFTSETVIANIDRSQELEGSTNAVDFTGVTVEATDTHRVRFRSEQGVGALPRILAGPAGMMISDEAIETGTDLTEQSAGIGSFTLDTVQPNRVVYKANDGYRDEGAAAAETLEIHYLADDAKLNAIRSGDLDIALLPQQMVQTAEDSGYEIERSLGAENYTFSFNTEMEPFDDVRVREAVSLALDQQAVCDSLLEGECEPTGQFFGAGTNAYDPDLGLERFPFDLEKAKKLVKEAGAQGAEVEIVTVAGNQVFEQLATIVQAQLTEIGLDAAVSPVAPPQVVSRFTAEKNVAMAFGATGNAFDPSVTLQRYGLVGGLYNPGGLEDPEVEELAKEALLETDQEERSRIYREISGMYAESMLVVPVLTPESSYVIAPGVEGWEAPWAPSFPSFRGVSD</sequence>
<dbReference type="Proteomes" id="UP000589036">
    <property type="component" value="Unassembled WGS sequence"/>
</dbReference>
<accession>A0A852TX16</accession>
<dbReference type="InterPro" id="IPR039424">
    <property type="entry name" value="SBP_5"/>
</dbReference>
<evidence type="ECO:0000256" key="1">
    <source>
        <dbReference type="ARBA" id="ARBA00005695"/>
    </source>
</evidence>
<dbReference type="Pfam" id="PF00496">
    <property type="entry name" value="SBP_bac_5"/>
    <property type="match status" value="1"/>
</dbReference>
<comment type="similarity">
    <text evidence="1">Belongs to the bacterial solute-binding protein 5 family.</text>
</comment>
<name>A0A852TX16_9ACTN</name>
<keyword evidence="6" id="KW-1185">Reference proteome</keyword>
<dbReference type="GO" id="GO:0043190">
    <property type="term" value="C:ATP-binding cassette (ABC) transporter complex"/>
    <property type="evidence" value="ECO:0007669"/>
    <property type="project" value="InterPro"/>
</dbReference>
<evidence type="ECO:0000313" key="5">
    <source>
        <dbReference type="EMBL" id="NYE47847.1"/>
    </source>
</evidence>
<dbReference type="Gene3D" id="3.10.105.10">
    <property type="entry name" value="Dipeptide-binding Protein, Domain 3"/>
    <property type="match status" value="1"/>
</dbReference>
<organism evidence="5 6">
    <name type="scientific">Spinactinospora alkalitolerans</name>
    <dbReference type="NCBI Taxonomy" id="687207"/>
    <lineage>
        <taxon>Bacteria</taxon>
        <taxon>Bacillati</taxon>
        <taxon>Actinomycetota</taxon>
        <taxon>Actinomycetes</taxon>
        <taxon>Streptosporangiales</taxon>
        <taxon>Nocardiopsidaceae</taxon>
        <taxon>Spinactinospora</taxon>
    </lineage>
</organism>
<dbReference type="PROSITE" id="PS51257">
    <property type="entry name" value="PROKAR_LIPOPROTEIN"/>
    <property type="match status" value="1"/>
</dbReference>
<dbReference type="GO" id="GO:0015833">
    <property type="term" value="P:peptide transport"/>
    <property type="evidence" value="ECO:0007669"/>
    <property type="project" value="TreeGrafter"/>
</dbReference>
<protein>
    <submittedName>
        <fullName evidence="5">Peptide/nickel transport system substrate-binding protein</fullName>
    </submittedName>
</protein>
<proteinExistence type="inferred from homology"/>
<dbReference type="GO" id="GO:0042597">
    <property type="term" value="C:periplasmic space"/>
    <property type="evidence" value="ECO:0007669"/>
    <property type="project" value="UniProtKB-ARBA"/>
</dbReference>
<feature type="domain" description="Solute-binding protein family 5" evidence="4">
    <location>
        <begin position="74"/>
        <end position="416"/>
    </location>
</feature>
<gene>
    <name evidence="5" type="ORF">HDA32_002967</name>
</gene>
<dbReference type="InterPro" id="IPR030678">
    <property type="entry name" value="Peptide/Ni-bd"/>
</dbReference>
<dbReference type="RefSeq" id="WP_179643728.1">
    <property type="nucleotide sequence ID" value="NZ_BAAAYY010000003.1"/>
</dbReference>
<keyword evidence="2" id="KW-0813">Transport</keyword>
<dbReference type="AlphaFoldDB" id="A0A852TX16"/>
<reference evidence="5 6" key="1">
    <citation type="submission" date="2020-07" db="EMBL/GenBank/DDBJ databases">
        <title>Sequencing the genomes of 1000 actinobacteria strains.</title>
        <authorList>
            <person name="Klenk H.-P."/>
        </authorList>
    </citation>
    <scope>NUCLEOTIDE SEQUENCE [LARGE SCALE GENOMIC DNA]</scope>
    <source>
        <strain evidence="5 6">CXB654</strain>
    </source>
</reference>
<dbReference type="InterPro" id="IPR000914">
    <property type="entry name" value="SBP_5_dom"/>
</dbReference>
<evidence type="ECO:0000256" key="2">
    <source>
        <dbReference type="ARBA" id="ARBA00022448"/>
    </source>
</evidence>
<comment type="caution">
    <text evidence="5">The sequence shown here is derived from an EMBL/GenBank/DDBJ whole genome shotgun (WGS) entry which is preliminary data.</text>
</comment>